<evidence type="ECO:0000313" key="15">
    <source>
        <dbReference type="Proteomes" id="UP000008820"/>
    </source>
</evidence>
<dbReference type="SUPFAM" id="SSF63748">
    <property type="entry name" value="Tudor/PWWP/MBT"/>
    <property type="match status" value="1"/>
</dbReference>
<name>A0A1S4FBH7_AEDAE</name>
<dbReference type="FunFam" id="6.10.140.2220:FF:000002">
    <property type="entry name" value="Protein kinase C-binding protein 1 isoform C"/>
    <property type="match status" value="1"/>
</dbReference>
<keyword evidence="3" id="KW-0158">Chromosome</keyword>
<dbReference type="SMART" id="SM00293">
    <property type="entry name" value="PWWP"/>
    <property type="match status" value="1"/>
</dbReference>
<dbReference type="InterPro" id="IPR047269">
    <property type="entry name" value="ZMY11"/>
</dbReference>
<organism evidence="14 15">
    <name type="scientific">Aedes aegypti</name>
    <name type="common">Yellowfever mosquito</name>
    <name type="synonym">Culex aegypti</name>
    <dbReference type="NCBI Taxonomy" id="7159"/>
    <lineage>
        <taxon>Eukaryota</taxon>
        <taxon>Metazoa</taxon>
        <taxon>Ecdysozoa</taxon>
        <taxon>Arthropoda</taxon>
        <taxon>Hexapoda</taxon>
        <taxon>Insecta</taxon>
        <taxon>Pterygota</taxon>
        <taxon>Neoptera</taxon>
        <taxon>Endopterygota</taxon>
        <taxon>Diptera</taxon>
        <taxon>Nematocera</taxon>
        <taxon>Culicoidea</taxon>
        <taxon>Culicidae</taxon>
        <taxon>Culicinae</taxon>
        <taxon>Aedini</taxon>
        <taxon>Aedes</taxon>
        <taxon>Stegomyia</taxon>
    </lineage>
</organism>
<gene>
    <name evidence="14" type="primary">5566956</name>
</gene>
<evidence type="ECO:0000256" key="4">
    <source>
        <dbReference type="ARBA" id="ARBA00022723"/>
    </source>
</evidence>
<comment type="subcellular location">
    <subcellularLocation>
        <location evidence="2">Chromosome</location>
    </subcellularLocation>
    <subcellularLocation>
        <location evidence="1">Nucleus</location>
    </subcellularLocation>
</comment>
<dbReference type="Pfam" id="PF00855">
    <property type="entry name" value="PWWP"/>
    <property type="match status" value="1"/>
</dbReference>
<feature type="compositionally biased region" description="Basic and acidic residues" evidence="13">
    <location>
        <begin position="586"/>
        <end position="601"/>
    </location>
</feature>
<dbReference type="EnsemblMetazoa" id="AAEL005721-RA">
    <property type="protein sequence ID" value="AAEL005721-PA"/>
    <property type="gene ID" value="AAEL005721"/>
</dbReference>
<accession>A0A1S4FBH7</accession>
<evidence type="ECO:0000256" key="13">
    <source>
        <dbReference type="SAM" id="MobiDB-lite"/>
    </source>
</evidence>
<dbReference type="GO" id="GO:0034243">
    <property type="term" value="P:regulation of transcription elongation by RNA polymerase II"/>
    <property type="evidence" value="ECO:0007669"/>
    <property type="project" value="InterPro"/>
</dbReference>
<dbReference type="Pfam" id="PF24324">
    <property type="entry name" value="MYND_ZMYND11_ZMYD8"/>
    <property type="match status" value="1"/>
</dbReference>
<dbReference type="Gene3D" id="6.10.140.2220">
    <property type="match status" value="1"/>
</dbReference>
<dbReference type="PROSITE" id="PS50865">
    <property type="entry name" value="ZF_MYND_2"/>
    <property type="match status" value="1"/>
</dbReference>
<feature type="region of interest" description="Disordered" evidence="13">
    <location>
        <begin position="528"/>
        <end position="660"/>
    </location>
</feature>
<evidence type="ECO:0000256" key="7">
    <source>
        <dbReference type="ARBA" id="ARBA00022853"/>
    </source>
</evidence>
<feature type="compositionally biased region" description="Basic residues" evidence="13">
    <location>
        <begin position="531"/>
        <end position="543"/>
    </location>
</feature>
<reference evidence="14 15" key="1">
    <citation type="submission" date="2017-06" db="EMBL/GenBank/DDBJ databases">
        <title>Aedes aegypti genome working group (AGWG) sequencing and assembly.</title>
        <authorList>
            <consortium name="Aedes aegypti Genome Working Group (AGWG)"/>
            <person name="Matthews B.J."/>
        </authorList>
    </citation>
    <scope>NUCLEOTIDE SEQUENCE [LARGE SCALE GENOMIC DNA]</scope>
    <source>
        <strain evidence="14 15">LVP_AGWG</strain>
    </source>
</reference>
<dbReference type="SUPFAM" id="SSF47370">
    <property type="entry name" value="Bromodomain"/>
    <property type="match status" value="1"/>
</dbReference>
<dbReference type="GO" id="GO:0005694">
    <property type="term" value="C:chromosome"/>
    <property type="evidence" value="ECO:0007669"/>
    <property type="project" value="UniProtKB-SubCell"/>
</dbReference>
<keyword evidence="15" id="KW-1185">Reference proteome</keyword>
<dbReference type="InterPro" id="IPR036427">
    <property type="entry name" value="Bromodomain-like_sf"/>
</dbReference>
<dbReference type="GO" id="GO:0009966">
    <property type="term" value="P:regulation of signal transduction"/>
    <property type="evidence" value="ECO:0007669"/>
    <property type="project" value="TreeGrafter"/>
</dbReference>
<dbReference type="InterPro" id="IPR047268">
    <property type="entry name" value="PWWP_BS69"/>
</dbReference>
<evidence type="ECO:0000256" key="6">
    <source>
        <dbReference type="ARBA" id="ARBA00022833"/>
    </source>
</evidence>
<dbReference type="Proteomes" id="UP000008820">
    <property type="component" value="Chromosome 3"/>
</dbReference>
<evidence type="ECO:0000256" key="12">
    <source>
        <dbReference type="SAM" id="Coils"/>
    </source>
</evidence>
<proteinExistence type="predicted"/>
<evidence type="ECO:0000256" key="2">
    <source>
        <dbReference type="ARBA" id="ARBA00004286"/>
    </source>
</evidence>
<feature type="compositionally biased region" description="Polar residues" evidence="13">
    <location>
        <begin position="553"/>
        <end position="572"/>
    </location>
</feature>
<keyword evidence="6" id="KW-0862">Zinc</keyword>
<evidence type="ECO:0000256" key="3">
    <source>
        <dbReference type="ARBA" id="ARBA00022454"/>
    </source>
</evidence>
<feature type="compositionally biased region" description="Polar residues" evidence="13">
    <location>
        <begin position="628"/>
        <end position="638"/>
    </location>
</feature>
<evidence type="ECO:0000256" key="1">
    <source>
        <dbReference type="ARBA" id="ARBA00004123"/>
    </source>
</evidence>
<dbReference type="GO" id="GO:0008270">
    <property type="term" value="F:zinc ion binding"/>
    <property type="evidence" value="ECO:0007669"/>
    <property type="project" value="UniProtKB-KW"/>
</dbReference>
<dbReference type="PROSITE" id="PS50812">
    <property type="entry name" value="PWWP"/>
    <property type="match status" value="1"/>
</dbReference>
<dbReference type="OrthoDB" id="7736369at2759"/>
<dbReference type="VEuPathDB" id="VectorBase:AAEL005721"/>
<dbReference type="InterPro" id="IPR002893">
    <property type="entry name" value="Znf_MYND"/>
</dbReference>
<dbReference type="InterPro" id="IPR000313">
    <property type="entry name" value="PWWP_dom"/>
</dbReference>
<evidence type="ECO:0000256" key="8">
    <source>
        <dbReference type="ARBA" id="ARBA00023015"/>
    </source>
</evidence>
<keyword evidence="5" id="KW-0863">Zinc-finger</keyword>
<dbReference type="Gene3D" id="1.20.920.10">
    <property type="entry name" value="Bromodomain-like"/>
    <property type="match status" value="1"/>
</dbReference>
<sequence length="771" mass="88241">MERYHRQTPLKVLKSMWLAIRESNGQEIEHTRLVKQLQKIFTSAGDQIESYVTNAVVDNLIQVVDNPKRPKPKSVYHYTLPDITDFSFPEEHPDFYCYECHLEGNVQKCTDCLRVFHRECVKTLTEKHAKLEEYVTNYKRVNISDFGLVAFSAPTVANVVTPPVDANENHTAPSDEVPAAKVKDELDIKQEEDQEDRKPGAMSSDEPQFVGVVRPADRRLGERLNTPTIKPEDNGGSGSGGNFIDSEEAIQKYCYPCRQMRGNLYNTAPSMSKGELNYLLQFVFEEYKSWLPHDTYSPTRLFNNRPRVSEVVENMDLCKKLLLRRPISMDTIQQKIEDSKYERLEQFCADILDIAHNIGIIHGATSLEYNAVMYFVTDCIYDLFEIRQCPDCFRHSNEKAEPDWFARPCNTRHELVFAKHKGYQYWPAKVIRVVNNKYDVRFFGDKHSRAVVDTAFVKPIDSDLVQLKINPKKPGFQKSMEELHKHLALSSLPKDHYAYGNQPAGPIDVMLRNAGIGPIIFSTTPVPVQVSKKRGRKPRGHPKRIVDLIGDDASSTSESLDQTSQQSSSYSPGTPHGRSFNNGHGSVEKRTTRQTEKRPLEPTESNENSPASSKNLRFDQDVLPLDGFSSSTTMTPVRSSESVSLGSGTSEESLKPRSPRIKAQLKRQYSDDVVKLKALMDKMDDIDKIKQLAADALQEDINRWQQKLRSLVKEYTSRLSEVKQKQWCKSCEHESILHCCWNTSYCSRECQEKDWPTHKKLHKFTTKHQHS</sequence>
<keyword evidence="9" id="KW-0103">Bromodomain</keyword>
<keyword evidence="7" id="KW-0156">Chromatin regulator</keyword>
<feature type="coiled-coil region" evidence="12">
    <location>
        <begin position="694"/>
        <end position="725"/>
    </location>
</feature>
<feature type="compositionally biased region" description="Low complexity" evidence="13">
    <location>
        <begin position="639"/>
        <end position="651"/>
    </location>
</feature>
<evidence type="ECO:0000256" key="9">
    <source>
        <dbReference type="ARBA" id="ARBA00023117"/>
    </source>
</evidence>
<keyword evidence="11" id="KW-0539">Nucleus</keyword>
<dbReference type="GO" id="GO:0140006">
    <property type="term" value="F:histone H3 reader activity"/>
    <property type="evidence" value="ECO:0007669"/>
    <property type="project" value="UniProtKB-ARBA"/>
</dbReference>
<evidence type="ECO:0000313" key="14">
    <source>
        <dbReference type="EnsemblMetazoa" id="AAEL005721-PA"/>
    </source>
</evidence>
<evidence type="ECO:0000256" key="10">
    <source>
        <dbReference type="ARBA" id="ARBA00023163"/>
    </source>
</evidence>
<dbReference type="CDD" id="cd20159">
    <property type="entry name" value="PWWP_BS69"/>
    <property type="match status" value="1"/>
</dbReference>
<feature type="region of interest" description="Disordered" evidence="13">
    <location>
        <begin position="162"/>
        <end position="242"/>
    </location>
</feature>
<feature type="compositionally biased region" description="Basic and acidic residues" evidence="13">
    <location>
        <begin position="181"/>
        <end position="199"/>
    </location>
</feature>
<dbReference type="InParanoid" id="A0A1S4FBH7"/>
<dbReference type="PROSITE" id="PS50014">
    <property type="entry name" value="BROMODOMAIN_2"/>
    <property type="match status" value="1"/>
</dbReference>
<keyword evidence="12" id="KW-0175">Coiled coil</keyword>
<dbReference type="GO" id="GO:0003714">
    <property type="term" value="F:transcription corepressor activity"/>
    <property type="evidence" value="ECO:0007669"/>
    <property type="project" value="InterPro"/>
</dbReference>
<reference evidence="14" key="2">
    <citation type="submission" date="2020-05" db="UniProtKB">
        <authorList>
            <consortium name="EnsemblMetazoa"/>
        </authorList>
    </citation>
    <scope>IDENTIFICATION</scope>
    <source>
        <strain evidence="14">LVP_AGWG</strain>
    </source>
</reference>
<dbReference type="PANTHER" id="PTHR46379">
    <property type="entry name" value="ZINC FINGER MYND DOMAIN-CONTAINING"/>
    <property type="match status" value="1"/>
</dbReference>
<dbReference type="GO" id="GO:0005634">
    <property type="term" value="C:nucleus"/>
    <property type="evidence" value="ECO:0007669"/>
    <property type="project" value="UniProtKB-SubCell"/>
</dbReference>
<dbReference type="AlphaFoldDB" id="A0A1S4FBH7"/>
<evidence type="ECO:0000256" key="11">
    <source>
        <dbReference type="ARBA" id="ARBA00023242"/>
    </source>
</evidence>
<keyword evidence="10" id="KW-0804">Transcription</keyword>
<dbReference type="InterPro" id="IPR057053">
    <property type="entry name" value="MYND_ZMYND11_ZMYD8"/>
</dbReference>
<dbReference type="FunCoup" id="A0A1S4FBH7">
    <property type="interactions" value="742"/>
</dbReference>
<dbReference type="PANTHER" id="PTHR46379:SF1">
    <property type="entry name" value="ZINC FINGER MYND DOMAIN-CONTAINING PROTEIN 11"/>
    <property type="match status" value="1"/>
</dbReference>
<dbReference type="InterPro" id="IPR001487">
    <property type="entry name" value="Bromodomain"/>
</dbReference>
<keyword evidence="4" id="KW-0479">Metal-binding</keyword>
<dbReference type="SUPFAM" id="SSF144232">
    <property type="entry name" value="HIT/MYND zinc finger-like"/>
    <property type="match status" value="1"/>
</dbReference>
<protein>
    <submittedName>
        <fullName evidence="14">Uncharacterized protein</fullName>
    </submittedName>
</protein>
<dbReference type="Pfam" id="PF00439">
    <property type="entry name" value="Bromodomain"/>
    <property type="match status" value="1"/>
</dbReference>
<keyword evidence="8" id="KW-0805">Transcription regulation</keyword>
<evidence type="ECO:0000256" key="5">
    <source>
        <dbReference type="ARBA" id="ARBA00022771"/>
    </source>
</evidence>
<dbReference type="Gene3D" id="2.30.30.140">
    <property type="match status" value="1"/>
</dbReference>
<feature type="compositionally biased region" description="Polar residues" evidence="13">
    <location>
        <begin position="603"/>
        <end position="615"/>
    </location>
</feature>